<dbReference type="SUPFAM" id="SSF49373">
    <property type="entry name" value="Invasin/intimin cell-adhesion fragments"/>
    <property type="match status" value="1"/>
</dbReference>
<dbReference type="AlphaFoldDB" id="A0A8J3D4E0"/>
<dbReference type="PANTHER" id="PTHR46534">
    <property type="entry name" value="IGGFC_BINDING DOMAIN-CONTAINING PROTEIN"/>
    <property type="match status" value="1"/>
</dbReference>
<comment type="similarity">
    <text evidence="1">Belongs to the intimin/invasin family.</text>
</comment>
<accession>A0A8J3D4E0</accession>
<reference evidence="3 4" key="1">
    <citation type="journal article" date="2014" name="Int. J. Syst. Evol. Microbiol.">
        <title>Complete genome sequence of Corynebacterium casei LMG S-19264T (=DSM 44701T), isolated from a smear-ripened cheese.</title>
        <authorList>
            <consortium name="US DOE Joint Genome Institute (JGI-PGF)"/>
            <person name="Walter F."/>
            <person name="Albersmeier A."/>
            <person name="Kalinowski J."/>
            <person name="Ruckert C."/>
        </authorList>
    </citation>
    <scope>NUCLEOTIDE SEQUENCE [LARGE SCALE GENOMIC DNA]</scope>
    <source>
        <strain evidence="3 4">KCTC 12866</strain>
    </source>
</reference>
<dbReference type="Pfam" id="PF17517">
    <property type="entry name" value="IgGFc_binding"/>
    <property type="match status" value="1"/>
</dbReference>
<dbReference type="InterPro" id="IPR003344">
    <property type="entry name" value="Big_1_dom"/>
</dbReference>
<organism evidence="3 4">
    <name type="scientific">Persicitalea jodogahamensis</name>
    <dbReference type="NCBI Taxonomy" id="402147"/>
    <lineage>
        <taxon>Bacteria</taxon>
        <taxon>Pseudomonadati</taxon>
        <taxon>Bacteroidota</taxon>
        <taxon>Cytophagia</taxon>
        <taxon>Cytophagales</taxon>
        <taxon>Spirosomataceae</taxon>
        <taxon>Persicitalea</taxon>
    </lineage>
</organism>
<evidence type="ECO:0000256" key="1">
    <source>
        <dbReference type="ARBA" id="ARBA00010116"/>
    </source>
</evidence>
<dbReference type="Proteomes" id="UP000598271">
    <property type="component" value="Unassembled WGS sequence"/>
</dbReference>
<dbReference type="PANTHER" id="PTHR46534:SF1">
    <property type="entry name" value="IGGFC-BINDING PROTEIN N-TERMINAL DOMAIN-CONTAINING PROTEIN"/>
    <property type="match status" value="1"/>
</dbReference>
<gene>
    <name evidence="3" type="ORF">GCM10007390_09420</name>
</gene>
<name>A0A8J3D4E0_9BACT</name>
<evidence type="ECO:0000313" key="4">
    <source>
        <dbReference type="Proteomes" id="UP000598271"/>
    </source>
</evidence>
<dbReference type="InterPro" id="IPR008964">
    <property type="entry name" value="Invasin/intimin_cell_adhesion"/>
</dbReference>
<keyword evidence="4" id="KW-1185">Reference proteome</keyword>
<sequence>MGKNFISFPLATRNGDTYRFLASADNTTITVNGVNETTLNRGQFFEKIYTNPINIVASQPILVAQYSNGQNFDNVNADPFMLLIPPYEQFLGGYTVTTPSSGFVNNYVNVLAPNAAVGTIKLDGITIPAGSFTAIGSTGFSGAAIPVSIGTHNLTGSGLPFGITVYGFNNVDSYGYLGGASFAPIATVSSLVLNPKTSTATVGTEKCVTALVKDQNGNPVSGVRVDFTISGPNASNSGFANTAANGLATFCYTGTNAGTDNLVAAVGTLTDNGNISWNAGGTPVERCGPQNKYYTICYYGVTQCVSEKIAERYLKLGATMGACGSGNARIGVEETALASPFELSVKGYPNPTQGVLTVEVISRITGPAQMQVLDLAGRPVQQRSEQLLEGLNEVKFDLTAQPSGTYLIRATDGQNRQGVIRVSKQ</sequence>
<dbReference type="Pfam" id="PF18962">
    <property type="entry name" value="Por_Secre_tail"/>
    <property type="match status" value="1"/>
</dbReference>
<evidence type="ECO:0000313" key="3">
    <source>
        <dbReference type="EMBL" id="GHB58072.1"/>
    </source>
</evidence>
<dbReference type="InterPro" id="IPR026444">
    <property type="entry name" value="Secre_tail"/>
</dbReference>
<dbReference type="NCBIfam" id="TIGR04183">
    <property type="entry name" value="Por_Secre_tail"/>
    <property type="match status" value="1"/>
</dbReference>
<dbReference type="EMBL" id="BMXF01000001">
    <property type="protein sequence ID" value="GHB58072.1"/>
    <property type="molecule type" value="Genomic_DNA"/>
</dbReference>
<dbReference type="Gene3D" id="2.60.40.10">
    <property type="entry name" value="Immunoglobulins"/>
    <property type="match status" value="1"/>
</dbReference>
<comment type="caution">
    <text evidence="3">The sequence shown here is derived from an EMBL/GenBank/DDBJ whole genome shotgun (WGS) entry which is preliminary data.</text>
</comment>
<dbReference type="Pfam" id="PF02369">
    <property type="entry name" value="Big_1"/>
    <property type="match status" value="1"/>
</dbReference>
<evidence type="ECO:0000259" key="2">
    <source>
        <dbReference type="PROSITE" id="PS51127"/>
    </source>
</evidence>
<protein>
    <recommendedName>
        <fullName evidence="2">Big-1 domain-containing protein</fullName>
    </recommendedName>
</protein>
<feature type="domain" description="Big-1" evidence="2">
    <location>
        <begin position="190"/>
        <end position="278"/>
    </location>
</feature>
<dbReference type="InterPro" id="IPR013783">
    <property type="entry name" value="Ig-like_fold"/>
</dbReference>
<dbReference type="PROSITE" id="PS51127">
    <property type="entry name" value="BIG1"/>
    <property type="match status" value="1"/>
</dbReference>
<dbReference type="InterPro" id="IPR035234">
    <property type="entry name" value="IgGFc-bd_N"/>
</dbReference>
<proteinExistence type="inferred from homology"/>